<dbReference type="RefSeq" id="WP_271866903.1">
    <property type="nucleotide sequence ID" value="NZ_JAQMFO010000023.1"/>
</dbReference>
<feature type="domain" description="Bacterial CdiA-CT RNAse A" evidence="1">
    <location>
        <begin position="174"/>
        <end position="283"/>
    </location>
</feature>
<evidence type="ECO:0000313" key="2">
    <source>
        <dbReference type="EMBL" id="MDB6373353.1"/>
    </source>
</evidence>
<dbReference type="EMBL" id="JAQMFO010000023">
    <property type="protein sequence ID" value="MDB6373353.1"/>
    <property type="molecule type" value="Genomic_DNA"/>
</dbReference>
<dbReference type="InterPro" id="IPR041436">
    <property type="entry name" value="RNAse_A_bac"/>
</dbReference>
<proteinExistence type="predicted"/>
<protein>
    <recommendedName>
        <fullName evidence="1">Bacterial CdiA-CT RNAse A domain-containing protein</fullName>
    </recommendedName>
</protein>
<name>A0AAW6BKU8_9GAMM</name>
<gene>
    <name evidence="2" type="ORF">PH362_15755</name>
</gene>
<sequence>MNNATYLTDTPVDSESENGLRIVLSPVQLAAILSDNTITEEETWSNRILGGAGLAAGVVELIGAGALCLAPDPSTLTKAACVIIGAHSLDVMNASASQIITGRETTTETYREAVNLAKEFGADDYTASEIGLTVDIAVPLSFASIAGAVRVASVRVGRIKLIEHESPTGLKPGGHTLAKHVGLSEQELRARLSNISRASTFYSQDVAEKVISKAIRENQTRIITLVKHLPKEKSFTIDYISNTPIGFGVTKGSQSIEELYKARVVFLTSEYNGQPYYILTAYPKFN</sequence>
<evidence type="ECO:0000259" key="1">
    <source>
        <dbReference type="Pfam" id="PF18431"/>
    </source>
</evidence>
<dbReference type="Pfam" id="PF18431">
    <property type="entry name" value="RNAse_A_bac"/>
    <property type="match status" value="1"/>
</dbReference>
<dbReference type="Proteomes" id="UP001212996">
    <property type="component" value="Unassembled WGS sequence"/>
</dbReference>
<accession>A0AAW6BKU8</accession>
<organism evidence="2 3">
    <name type="scientific">Photorhabdus bodei</name>
    <dbReference type="NCBI Taxonomy" id="2029681"/>
    <lineage>
        <taxon>Bacteria</taxon>
        <taxon>Pseudomonadati</taxon>
        <taxon>Pseudomonadota</taxon>
        <taxon>Gammaproteobacteria</taxon>
        <taxon>Enterobacterales</taxon>
        <taxon>Morganellaceae</taxon>
        <taxon>Photorhabdus</taxon>
    </lineage>
</organism>
<evidence type="ECO:0000313" key="3">
    <source>
        <dbReference type="Proteomes" id="UP001212996"/>
    </source>
</evidence>
<reference evidence="2" key="1">
    <citation type="submission" date="2023-01" db="EMBL/GenBank/DDBJ databases">
        <title>Genome sequencing of Photorhabdus bodei 09-20.</title>
        <authorList>
            <person name="Kalindamar S."/>
            <person name="Kumru S."/>
        </authorList>
    </citation>
    <scope>NUCLEOTIDE SEQUENCE</scope>
    <source>
        <strain evidence="2">09-20</strain>
    </source>
</reference>
<comment type="caution">
    <text evidence="2">The sequence shown here is derived from an EMBL/GenBank/DDBJ whole genome shotgun (WGS) entry which is preliminary data.</text>
</comment>
<dbReference type="CDD" id="cd20684">
    <property type="entry name" value="CdiA-CT_Yk_RNaseA-like"/>
    <property type="match status" value="1"/>
</dbReference>
<dbReference type="AlphaFoldDB" id="A0AAW6BKU8"/>